<organism evidence="1 2">
    <name type="scientific">Ambrosiozyma monospora</name>
    <name type="common">Yeast</name>
    <name type="synonym">Endomycopsis monosporus</name>
    <dbReference type="NCBI Taxonomy" id="43982"/>
    <lineage>
        <taxon>Eukaryota</taxon>
        <taxon>Fungi</taxon>
        <taxon>Dikarya</taxon>
        <taxon>Ascomycota</taxon>
        <taxon>Saccharomycotina</taxon>
        <taxon>Pichiomycetes</taxon>
        <taxon>Pichiales</taxon>
        <taxon>Pichiaceae</taxon>
        <taxon>Ambrosiozyma</taxon>
    </lineage>
</organism>
<keyword evidence="2" id="KW-1185">Reference proteome</keyword>
<gene>
    <name evidence="1" type="ORF">Amon02_000305900</name>
</gene>
<accession>A0ACB5SZ81</accession>
<protein>
    <submittedName>
        <fullName evidence="1">Unnamed protein product</fullName>
    </submittedName>
</protein>
<evidence type="ECO:0000313" key="1">
    <source>
        <dbReference type="EMBL" id="GME77498.1"/>
    </source>
</evidence>
<comment type="caution">
    <text evidence="1">The sequence shown here is derived from an EMBL/GenBank/DDBJ whole genome shotgun (WGS) entry which is preliminary data.</text>
</comment>
<reference evidence="1" key="1">
    <citation type="submission" date="2023-04" db="EMBL/GenBank/DDBJ databases">
        <title>Ambrosiozyma monospora NBRC 10751.</title>
        <authorList>
            <person name="Ichikawa N."/>
            <person name="Sato H."/>
            <person name="Tonouchi N."/>
        </authorList>
    </citation>
    <scope>NUCLEOTIDE SEQUENCE</scope>
    <source>
        <strain evidence="1">NBRC 10751</strain>
    </source>
</reference>
<dbReference type="Proteomes" id="UP001165064">
    <property type="component" value="Unassembled WGS sequence"/>
</dbReference>
<proteinExistence type="predicted"/>
<evidence type="ECO:0000313" key="2">
    <source>
        <dbReference type="Proteomes" id="UP001165064"/>
    </source>
</evidence>
<name>A0ACB5SZ81_AMBMO</name>
<dbReference type="EMBL" id="BSXS01001869">
    <property type="protein sequence ID" value="GME77498.1"/>
    <property type="molecule type" value="Genomic_DNA"/>
</dbReference>
<sequence>MFQEDFLSIENIVHDVYSYLLCFPSLSSVHSLLTNPKLWSILNYLKLKLSISDFELELPRTYEEVVQQMKQIYSMRSHDGLIKYLSLIDLELKTSFFSALNNHMNGRYADANAEFDTVADCCKAMLHLSALKEKTRSLSKDIQHTEKYILRQLSSSERERIRLFVCTIGSCTGYFGTACYFQLKPKFDFQPEGCDEDVERLTKLYNCLADVTQICKEVNMSMAFDLLDLTMGRLQARIAFCKCEFISSVEGIVDSDDSGFYAMNENRLEKAIKHYALAVQESAPDDPILVKVYDETLLCILLHGKIHLQVFWLLKFFRDLAYIKSDCSIVSYEDGSIFQENELKFGELINSDFDFVMNRIYRLRNMCQHKTGTMFLTTTPKYLIPKFLYNSDMKLVESPTYGNTIRTSGKNEVHKGILKSTPTMVKEWNKKSEEIIEYWLPTISQVLENAAVARFINTYYDGEVFCSNGLQN</sequence>